<proteinExistence type="predicted"/>
<dbReference type="GeneID" id="17311732"/>
<name>L1K2J5_GUITC</name>
<accession>L1K2J5</accession>
<gene>
    <name evidence="2" type="ORF">GUITHDRAFT_99454</name>
</gene>
<organism evidence="2">
    <name type="scientific">Guillardia theta (strain CCMP2712)</name>
    <name type="common">Cryptophyte</name>
    <dbReference type="NCBI Taxonomy" id="905079"/>
    <lineage>
        <taxon>Eukaryota</taxon>
        <taxon>Cryptophyceae</taxon>
        <taxon>Pyrenomonadales</taxon>
        <taxon>Geminigeraceae</taxon>
        <taxon>Guillardia</taxon>
    </lineage>
</organism>
<evidence type="ECO:0000256" key="1">
    <source>
        <dbReference type="SAM" id="MobiDB-lite"/>
    </source>
</evidence>
<dbReference type="KEGG" id="gtt:GUITHDRAFT_99454"/>
<reference evidence="4" key="2">
    <citation type="submission" date="2012-11" db="EMBL/GenBank/DDBJ databases">
        <authorList>
            <person name="Kuo A."/>
            <person name="Curtis B.A."/>
            <person name="Tanifuji G."/>
            <person name="Burki F."/>
            <person name="Gruber A."/>
            <person name="Irimia M."/>
            <person name="Maruyama S."/>
            <person name="Arias M.C."/>
            <person name="Ball S.G."/>
            <person name="Gile G.H."/>
            <person name="Hirakawa Y."/>
            <person name="Hopkins J.F."/>
            <person name="Rensing S.A."/>
            <person name="Schmutz J."/>
            <person name="Symeonidi A."/>
            <person name="Elias M."/>
            <person name="Eveleigh R.J."/>
            <person name="Herman E.K."/>
            <person name="Klute M.J."/>
            <person name="Nakayama T."/>
            <person name="Obornik M."/>
            <person name="Reyes-Prieto A."/>
            <person name="Armbrust E.V."/>
            <person name="Aves S.J."/>
            <person name="Beiko R.G."/>
            <person name="Coutinho P."/>
            <person name="Dacks J.B."/>
            <person name="Durnford D.G."/>
            <person name="Fast N.M."/>
            <person name="Green B.R."/>
            <person name="Grisdale C."/>
            <person name="Hempe F."/>
            <person name="Henrissat B."/>
            <person name="Hoppner M.P."/>
            <person name="Ishida K.-I."/>
            <person name="Kim E."/>
            <person name="Koreny L."/>
            <person name="Kroth P.G."/>
            <person name="Liu Y."/>
            <person name="Malik S.-B."/>
            <person name="Maier U.G."/>
            <person name="McRose D."/>
            <person name="Mock T."/>
            <person name="Neilson J.A."/>
            <person name="Onodera N.T."/>
            <person name="Poole A.M."/>
            <person name="Pritham E.J."/>
            <person name="Richards T.A."/>
            <person name="Rocap G."/>
            <person name="Roy S.W."/>
            <person name="Sarai C."/>
            <person name="Schaack S."/>
            <person name="Shirato S."/>
            <person name="Slamovits C.H."/>
            <person name="Spencer D.F."/>
            <person name="Suzuki S."/>
            <person name="Worden A.Z."/>
            <person name="Zauner S."/>
            <person name="Barry K."/>
            <person name="Bell C."/>
            <person name="Bharti A.K."/>
            <person name="Crow J.A."/>
            <person name="Grimwood J."/>
            <person name="Kramer R."/>
            <person name="Lindquist E."/>
            <person name="Lucas S."/>
            <person name="Salamov A."/>
            <person name="McFadden G.I."/>
            <person name="Lane C.E."/>
            <person name="Keeling P.J."/>
            <person name="Gray M.W."/>
            <person name="Grigoriev I.V."/>
            <person name="Archibald J.M."/>
        </authorList>
    </citation>
    <scope>NUCLEOTIDE SEQUENCE</scope>
    <source>
        <strain evidence="4">CCMP2712</strain>
    </source>
</reference>
<reference evidence="3" key="3">
    <citation type="submission" date="2016-03" db="UniProtKB">
        <authorList>
            <consortium name="EnsemblProtists"/>
        </authorList>
    </citation>
    <scope>IDENTIFICATION</scope>
</reference>
<evidence type="ECO:0000313" key="3">
    <source>
        <dbReference type="EnsemblProtists" id="EKX54804"/>
    </source>
</evidence>
<feature type="region of interest" description="Disordered" evidence="1">
    <location>
        <begin position="38"/>
        <end position="68"/>
    </location>
</feature>
<evidence type="ECO:0000313" key="4">
    <source>
        <dbReference type="Proteomes" id="UP000011087"/>
    </source>
</evidence>
<protein>
    <submittedName>
        <fullName evidence="2 3">Uncharacterized protein</fullName>
    </submittedName>
</protein>
<dbReference type="EnsemblProtists" id="EKX54804">
    <property type="protein sequence ID" value="EKX54804"/>
    <property type="gene ID" value="GUITHDRAFT_99454"/>
</dbReference>
<dbReference type="AlphaFoldDB" id="L1K2J5"/>
<dbReference type="HOGENOM" id="CLU_2138266_0_0_1"/>
<reference evidence="2 4" key="1">
    <citation type="journal article" date="2012" name="Nature">
        <title>Algal genomes reveal evolutionary mosaicism and the fate of nucleomorphs.</title>
        <authorList>
            <consortium name="DOE Joint Genome Institute"/>
            <person name="Curtis B.A."/>
            <person name="Tanifuji G."/>
            <person name="Burki F."/>
            <person name="Gruber A."/>
            <person name="Irimia M."/>
            <person name="Maruyama S."/>
            <person name="Arias M.C."/>
            <person name="Ball S.G."/>
            <person name="Gile G.H."/>
            <person name="Hirakawa Y."/>
            <person name="Hopkins J.F."/>
            <person name="Kuo A."/>
            <person name="Rensing S.A."/>
            <person name="Schmutz J."/>
            <person name="Symeonidi A."/>
            <person name="Elias M."/>
            <person name="Eveleigh R.J."/>
            <person name="Herman E.K."/>
            <person name="Klute M.J."/>
            <person name="Nakayama T."/>
            <person name="Obornik M."/>
            <person name="Reyes-Prieto A."/>
            <person name="Armbrust E.V."/>
            <person name="Aves S.J."/>
            <person name="Beiko R.G."/>
            <person name="Coutinho P."/>
            <person name="Dacks J.B."/>
            <person name="Durnford D.G."/>
            <person name="Fast N.M."/>
            <person name="Green B.R."/>
            <person name="Grisdale C.J."/>
            <person name="Hempel F."/>
            <person name="Henrissat B."/>
            <person name="Hoppner M.P."/>
            <person name="Ishida K."/>
            <person name="Kim E."/>
            <person name="Koreny L."/>
            <person name="Kroth P.G."/>
            <person name="Liu Y."/>
            <person name="Malik S.B."/>
            <person name="Maier U.G."/>
            <person name="McRose D."/>
            <person name="Mock T."/>
            <person name="Neilson J.A."/>
            <person name="Onodera N.T."/>
            <person name="Poole A.M."/>
            <person name="Pritham E.J."/>
            <person name="Richards T.A."/>
            <person name="Rocap G."/>
            <person name="Roy S.W."/>
            <person name="Sarai C."/>
            <person name="Schaack S."/>
            <person name="Shirato S."/>
            <person name="Slamovits C.H."/>
            <person name="Spencer D.F."/>
            <person name="Suzuki S."/>
            <person name="Worden A.Z."/>
            <person name="Zauner S."/>
            <person name="Barry K."/>
            <person name="Bell C."/>
            <person name="Bharti A.K."/>
            <person name="Crow J.A."/>
            <person name="Grimwood J."/>
            <person name="Kramer R."/>
            <person name="Lindquist E."/>
            <person name="Lucas S."/>
            <person name="Salamov A."/>
            <person name="McFadden G.I."/>
            <person name="Lane C.E."/>
            <person name="Keeling P.J."/>
            <person name="Gray M.W."/>
            <person name="Grigoriev I.V."/>
            <person name="Archibald J.M."/>
        </authorList>
    </citation>
    <scope>NUCLEOTIDE SEQUENCE</scope>
    <source>
        <strain evidence="2 4">CCMP2712</strain>
    </source>
</reference>
<feature type="compositionally biased region" description="Acidic residues" evidence="1">
    <location>
        <begin position="58"/>
        <end position="67"/>
    </location>
</feature>
<dbReference type="Proteomes" id="UP000011087">
    <property type="component" value="Unassembled WGS sequence"/>
</dbReference>
<dbReference type="PaxDb" id="55529-EKX54804"/>
<dbReference type="EMBL" id="JH992966">
    <property type="protein sequence ID" value="EKX54804.1"/>
    <property type="molecule type" value="Genomic_DNA"/>
</dbReference>
<sequence>MQNFDEFSPMKMSEKDKLFDIAQYITRVATGYDDFESEEEWDALEQTSNERQPKNEADVEDFGENDQNEIMIPRSKKLQSSMILEGDFDFVEVESRCCCRRVYNRYIGEHSSK</sequence>
<dbReference type="RefSeq" id="XP_005841784.1">
    <property type="nucleotide sequence ID" value="XM_005841727.1"/>
</dbReference>
<evidence type="ECO:0000313" key="2">
    <source>
        <dbReference type="EMBL" id="EKX54804.1"/>
    </source>
</evidence>
<keyword evidence="4" id="KW-1185">Reference proteome</keyword>